<dbReference type="KEGG" id="sla:SERLADRAFT_456356"/>
<dbReference type="GO" id="GO:0020037">
    <property type="term" value="F:heme binding"/>
    <property type="evidence" value="ECO:0007669"/>
    <property type="project" value="InterPro"/>
</dbReference>
<dbReference type="OrthoDB" id="3934656at2759"/>
<dbReference type="Proteomes" id="UP000008064">
    <property type="component" value="Unassembled WGS sequence"/>
</dbReference>
<dbReference type="InterPro" id="IPR036396">
    <property type="entry name" value="Cyt_P450_sf"/>
</dbReference>
<evidence type="ECO:0000313" key="3">
    <source>
        <dbReference type="EMBL" id="EGO29033.1"/>
    </source>
</evidence>
<proteinExistence type="predicted"/>
<keyword evidence="1" id="KW-0479">Metal-binding</keyword>
<protein>
    <recommendedName>
        <fullName evidence="4">Cytochrome P450</fullName>
    </recommendedName>
</protein>
<gene>
    <name evidence="3" type="ORF">SERLADRAFT_456356</name>
</gene>
<evidence type="ECO:0008006" key="4">
    <source>
        <dbReference type="Google" id="ProtNLM"/>
    </source>
</evidence>
<reference evidence="3" key="1">
    <citation type="submission" date="2011-04" db="EMBL/GenBank/DDBJ databases">
        <title>Evolution of plant cell wall degrading machinery underlies the functional diversity of forest fungi.</title>
        <authorList>
            <consortium name="US DOE Joint Genome Institute (JGI-PGF)"/>
            <person name="Eastwood D.C."/>
            <person name="Floudas D."/>
            <person name="Binder M."/>
            <person name="Majcherczyk A."/>
            <person name="Schneider P."/>
            <person name="Aerts A."/>
            <person name="Asiegbu F.O."/>
            <person name="Baker S.E."/>
            <person name="Barry K."/>
            <person name="Bendiksby M."/>
            <person name="Blumentritt M."/>
            <person name="Coutinho P.M."/>
            <person name="Cullen D."/>
            <person name="Cullen D."/>
            <person name="Gathman A."/>
            <person name="Goodell B."/>
            <person name="Henrissat B."/>
            <person name="Ihrmark K."/>
            <person name="Kauserud H."/>
            <person name="Kohler A."/>
            <person name="LaButti K."/>
            <person name="Lapidus A."/>
            <person name="Lavin J.L."/>
            <person name="Lee Y.-H."/>
            <person name="Lindquist E."/>
            <person name="Lilly W."/>
            <person name="Lucas S."/>
            <person name="Morin E."/>
            <person name="Murat C."/>
            <person name="Oguiza J.A."/>
            <person name="Park J."/>
            <person name="Pisabarro A.G."/>
            <person name="Riley R."/>
            <person name="Rosling A."/>
            <person name="Salamov A."/>
            <person name="Schmidt O."/>
            <person name="Schmutz J."/>
            <person name="Skrede I."/>
            <person name="Stenlid J."/>
            <person name="Wiebenga A."/>
            <person name="Xie X."/>
            <person name="Kues U."/>
            <person name="Hibbett D.S."/>
            <person name="Hoffmeister D."/>
            <person name="Hogberg N."/>
            <person name="Martin F."/>
            <person name="Grigoriev I.V."/>
            <person name="Watkinson S.C."/>
        </authorList>
    </citation>
    <scope>NUCLEOTIDE SEQUENCE</scope>
    <source>
        <strain evidence="3">S7.9</strain>
    </source>
</reference>
<dbReference type="GO" id="GO:0004497">
    <property type="term" value="F:monooxygenase activity"/>
    <property type="evidence" value="ECO:0007669"/>
    <property type="project" value="InterPro"/>
</dbReference>
<evidence type="ECO:0000256" key="2">
    <source>
        <dbReference type="ARBA" id="ARBA00023004"/>
    </source>
</evidence>
<dbReference type="InterPro" id="IPR017972">
    <property type="entry name" value="Cyt_P450_CS"/>
</dbReference>
<dbReference type="RefSeq" id="XP_007313275.1">
    <property type="nucleotide sequence ID" value="XM_007313213.1"/>
</dbReference>
<dbReference type="Gene3D" id="1.10.630.10">
    <property type="entry name" value="Cytochrome P450"/>
    <property type="match status" value="1"/>
</dbReference>
<sequence length="119" mass="13186">MVNLYATIACGSKLKLAFRRLKRSFTGPPYTTKPHGEFNSSTQDPIASFGYGRRICPGRFMAYSSVWIGVTGIRTTFDITKAVDENGKMSQSMDTLLDWSVHPCHLYAASNLAQTMLLA</sequence>
<accession>F8NJ00</accession>
<name>F8NJ00_SERL9</name>
<dbReference type="GO" id="GO:0016705">
    <property type="term" value="F:oxidoreductase activity, acting on paired donors, with incorporation or reduction of molecular oxygen"/>
    <property type="evidence" value="ECO:0007669"/>
    <property type="project" value="InterPro"/>
</dbReference>
<keyword evidence="2" id="KW-0408">Iron</keyword>
<dbReference type="GeneID" id="18817314"/>
<organism>
    <name type="scientific">Serpula lacrymans var. lacrymans (strain S7.9)</name>
    <name type="common">Dry rot fungus</name>
    <dbReference type="NCBI Taxonomy" id="578457"/>
    <lineage>
        <taxon>Eukaryota</taxon>
        <taxon>Fungi</taxon>
        <taxon>Dikarya</taxon>
        <taxon>Basidiomycota</taxon>
        <taxon>Agaricomycotina</taxon>
        <taxon>Agaricomycetes</taxon>
        <taxon>Agaricomycetidae</taxon>
        <taxon>Boletales</taxon>
        <taxon>Coniophorineae</taxon>
        <taxon>Serpulaceae</taxon>
        <taxon>Serpula</taxon>
    </lineage>
</organism>
<dbReference type="EMBL" id="GL945429">
    <property type="protein sequence ID" value="EGO29033.1"/>
    <property type="molecule type" value="Genomic_DNA"/>
</dbReference>
<evidence type="ECO:0000256" key="1">
    <source>
        <dbReference type="ARBA" id="ARBA00022723"/>
    </source>
</evidence>
<dbReference type="PROSITE" id="PS00086">
    <property type="entry name" value="CYTOCHROME_P450"/>
    <property type="match status" value="1"/>
</dbReference>
<dbReference type="HOGENOM" id="CLU_2062895_0_0_1"/>
<dbReference type="GO" id="GO:0005506">
    <property type="term" value="F:iron ion binding"/>
    <property type="evidence" value="ECO:0007669"/>
    <property type="project" value="InterPro"/>
</dbReference>
<dbReference type="SUPFAM" id="SSF48264">
    <property type="entry name" value="Cytochrome P450"/>
    <property type="match status" value="1"/>
</dbReference>
<dbReference type="AlphaFoldDB" id="F8NJ00"/>